<gene>
    <name evidence="2" type="ORF">GCE9029_02851</name>
</gene>
<evidence type="ECO:0000256" key="1">
    <source>
        <dbReference type="SAM" id="Phobius"/>
    </source>
</evidence>
<proteinExistence type="predicted"/>
<protein>
    <submittedName>
        <fullName evidence="2">Uncharacterized protein</fullName>
    </submittedName>
</protein>
<feature type="transmembrane region" description="Helical" evidence="1">
    <location>
        <begin position="12"/>
        <end position="34"/>
    </location>
</feature>
<dbReference type="EMBL" id="FIZX01000002">
    <property type="protein sequence ID" value="CZF81825.1"/>
    <property type="molecule type" value="Genomic_DNA"/>
</dbReference>
<organism evidence="2 3">
    <name type="scientific">Grimontia celer</name>
    <dbReference type="NCBI Taxonomy" id="1796497"/>
    <lineage>
        <taxon>Bacteria</taxon>
        <taxon>Pseudomonadati</taxon>
        <taxon>Pseudomonadota</taxon>
        <taxon>Gammaproteobacteria</taxon>
        <taxon>Vibrionales</taxon>
        <taxon>Vibrionaceae</taxon>
        <taxon>Grimontia</taxon>
    </lineage>
</organism>
<name>A0A128F5P2_9GAMM</name>
<evidence type="ECO:0000313" key="3">
    <source>
        <dbReference type="Proteomes" id="UP000071641"/>
    </source>
</evidence>
<feature type="transmembrane region" description="Helical" evidence="1">
    <location>
        <begin position="54"/>
        <end position="74"/>
    </location>
</feature>
<keyword evidence="3" id="KW-1185">Reference proteome</keyword>
<accession>A0A128F5P2</accession>
<dbReference type="AlphaFoldDB" id="A0A128F5P2"/>
<reference evidence="3" key="1">
    <citation type="submission" date="2016-02" db="EMBL/GenBank/DDBJ databases">
        <authorList>
            <person name="Rodrigo-Torres Lidia"/>
            <person name="Arahal R.David."/>
        </authorList>
    </citation>
    <scope>NUCLEOTIDE SEQUENCE [LARGE SCALE GENOMIC DNA]</scope>
    <source>
        <strain evidence="3">CECT 9029</strain>
    </source>
</reference>
<keyword evidence="1" id="KW-1133">Transmembrane helix</keyword>
<dbReference type="Proteomes" id="UP000071641">
    <property type="component" value="Unassembled WGS sequence"/>
</dbReference>
<sequence>MLFGLSISNLDVLFFICIFGFPLGVFVLFIRIVLSRFDLVKVDYNARRLLTELLVLMALGSVLVVLLFFVVFALSQ</sequence>
<keyword evidence="1" id="KW-0472">Membrane</keyword>
<keyword evidence="1" id="KW-0812">Transmembrane</keyword>
<dbReference type="STRING" id="1796497.GCE9029_02851"/>
<evidence type="ECO:0000313" key="2">
    <source>
        <dbReference type="EMBL" id="CZF81825.1"/>
    </source>
</evidence>